<reference evidence="2" key="1">
    <citation type="journal article" date="2021" name="PeerJ">
        <title>Extensive microbial diversity within the chicken gut microbiome revealed by metagenomics and culture.</title>
        <authorList>
            <person name="Gilroy R."/>
            <person name="Ravi A."/>
            <person name="Getino M."/>
            <person name="Pursley I."/>
            <person name="Horton D.L."/>
            <person name="Alikhan N.F."/>
            <person name="Baker D."/>
            <person name="Gharbi K."/>
            <person name="Hall N."/>
            <person name="Watson M."/>
            <person name="Adriaenssens E.M."/>
            <person name="Foster-Nyarko E."/>
            <person name="Jarju S."/>
            <person name="Secka A."/>
            <person name="Antonio M."/>
            <person name="Oren A."/>
            <person name="Chaudhuri R.R."/>
            <person name="La Ragione R."/>
            <person name="Hildebrand F."/>
            <person name="Pallen M.J."/>
        </authorList>
    </citation>
    <scope>NUCLEOTIDE SEQUENCE</scope>
    <source>
        <strain evidence="2">CHK160-9182</strain>
    </source>
</reference>
<dbReference type="InterPro" id="IPR010916">
    <property type="entry name" value="TonB_box_CS"/>
</dbReference>
<dbReference type="Proteomes" id="UP000823934">
    <property type="component" value="Unassembled WGS sequence"/>
</dbReference>
<reference evidence="2" key="2">
    <citation type="submission" date="2021-04" db="EMBL/GenBank/DDBJ databases">
        <authorList>
            <person name="Gilroy R."/>
        </authorList>
    </citation>
    <scope>NUCLEOTIDE SEQUENCE</scope>
    <source>
        <strain evidence="2">CHK160-9182</strain>
    </source>
</reference>
<gene>
    <name evidence="2" type="ORF">H9889_03945</name>
</gene>
<name>A0A9D1Q5K5_9GAMM</name>
<evidence type="ECO:0000256" key="1">
    <source>
        <dbReference type="SAM" id="SignalP"/>
    </source>
</evidence>
<feature type="signal peptide" evidence="1">
    <location>
        <begin position="1"/>
        <end position="21"/>
    </location>
</feature>
<evidence type="ECO:0000313" key="2">
    <source>
        <dbReference type="EMBL" id="HIW06464.1"/>
    </source>
</evidence>
<evidence type="ECO:0000313" key="3">
    <source>
        <dbReference type="Proteomes" id="UP000823934"/>
    </source>
</evidence>
<feature type="chain" id="PRO_5039594344" evidence="1">
    <location>
        <begin position="22"/>
        <end position="50"/>
    </location>
</feature>
<proteinExistence type="predicted"/>
<sequence>MTAFIQKLLVGFALSSSLLLAETMTVEGTTVTFEAPADFKPLSEEIIALK</sequence>
<comment type="caution">
    <text evidence="2">The sequence shown here is derived from an EMBL/GenBank/DDBJ whole genome shotgun (WGS) entry which is preliminary data.</text>
</comment>
<dbReference type="PROSITE" id="PS00430">
    <property type="entry name" value="TONB_DEPENDENT_REC_1"/>
    <property type="match status" value="1"/>
</dbReference>
<protein>
    <submittedName>
        <fullName evidence="2">Uncharacterized protein</fullName>
    </submittedName>
</protein>
<keyword evidence="1" id="KW-0732">Signal</keyword>
<organism evidence="2 3">
    <name type="scientific">Candidatus Ignatzschineria merdigallinarum</name>
    <dbReference type="NCBI Taxonomy" id="2838621"/>
    <lineage>
        <taxon>Bacteria</taxon>
        <taxon>Pseudomonadati</taxon>
        <taxon>Pseudomonadota</taxon>
        <taxon>Gammaproteobacteria</taxon>
        <taxon>Cardiobacteriales</taxon>
        <taxon>Ignatzschineriaceae</taxon>
        <taxon>Ignatzschineria</taxon>
    </lineage>
</organism>
<dbReference type="AlphaFoldDB" id="A0A9D1Q5K5"/>
<dbReference type="EMBL" id="DXHP01000088">
    <property type="protein sequence ID" value="HIW06464.1"/>
    <property type="molecule type" value="Genomic_DNA"/>
</dbReference>
<accession>A0A9D1Q5K5</accession>